<name>A0A3A3FWD1_9BURK</name>
<dbReference type="InterPro" id="IPR000524">
    <property type="entry name" value="Tscrpt_reg_HTH_GntR"/>
</dbReference>
<dbReference type="Pfam" id="PF00392">
    <property type="entry name" value="GntR"/>
    <property type="match status" value="1"/>
</dbReference>
<dbReference type="GO" id="GO:0030170">
    <property type="term" value="F:pyridoxal phosphate binding"/>
    <property type="evidence" value="ECO:0007669"/>
    <property type="project" value="InterPro"/>
</dbReference>
<dbReference type="InterPro" id="IPR015421">
    <property type="entry name" value="PyrdxlP-dep_Trfase_major"/>
</dbReference>
<comment type="similarity">
    <text evidence="1">In the C-terminal section; belongs to the class-I pyridoxal-phosphate-dependent aminotransferase family.</text>
</comment>
<sequence>MHFADSLATLRLDPGSATPMFRQLYLAIKQAILAGTLGPGVQLPPTRELSTMFGVSRQTILNAYSQLLAEGYLSGVVGKGTFVSSSLPIANALNSGKPHQLIRPLSARGERFTGPEAYLPYHQGASRAFRIGMPGLDAFPFDVWSRLEARCWRRPPHELGYGDPAGYLPLREALAGYLRASRGVQCTADQIIITSGSQQAVYLIATMLLMPEDKVWVEEPGYRGINASLRAAEACICPVPVDNEGLNVAHGISHYPEARLVYVTPTHQLPLGMTMSLPRRLELLGWASANKTWVVEDDYDSEYRYGGPPLASLQSLDKSGCVIYVGTLSKVLFPGLRLGYIVAPPALAQAFTQGKAIMDRHAPLVPQAVLADFIQEGHFQRHIRRTRDVYAERRDTLLRAIDARLSDRLTVGATDTGLHLPVMFRQPCDDHVIAKAGLDHGLELRGLSYFYNETQADTRRVGVCGLLLGFAAIPPAEIRRGVDRLHALLNKQF</sequence>
<dbReference type="SMART" id="SM00345">
    <property type="entry name" value="HTH_GNTR"/>
    <property type="match status" value="1"/>
</dbReference>
<evidence type="ECO:0000256" key="5">
    <source>
        <dbReference type="ARBA" id="ARBA00023163"/>
    </source>
</evidence>
<dbReference type="OrthoDB" id="9804020at2"/>
<evidence type="ECO:0000256" key="1">
    <source>
        <dbReference type="ARBA" id="ARBA00005384"/>
    </source>
</evidence>
<gene>
    <name evidence="7" type="ORF">D3871_10645</name>
</gene>
<dbReference type="EMBL" id="QYUO01000001">
    <property type="protein sequence ID" value="RJF98918.1"/>
    <property type="molecule type" value="Genomic_DNA"/>
</dbReference>
<proteinExistence type="inferred from homology"/>
<dbReference type="InterPro" id="IPR036388">
    <property type="entry name" value="WH-like_DNA-bd_sf"/>
</dbReference>
<keyword evidence="7" id="KW-0032">Aminotransferase</keyword>
<dbReference type="InterPro" id="IPR051446">
    <property type="entry name" value="HTH_trans_reg/aminotransferase"/>
</dbReference>
<accession>A0A3A3FWD1</accession>
<keyword evidence="4" id="KW-0238">DNA-binding</keyword>
<dbReference type="Gene3D" id="1.10.10.10">
    <property type="entry name" value="Winged helix-like DNA-binding domain superfamily/Winged helix DNA-binding domain"/>
    <property type="match status" value="1"/>
</dbReference>
<keyword evidence="8" id="KW-1185">Reference proteome</keyword>
<dbReference type="PRINTS" id="PR00035">
    <property type="entry name" value="HTHGNTR"/>
</dbReference>
<dbReference type="Proteomes" id="UP000265955">
    <property type="component" value="Unassembled WGS sequence"/>
</dbReference>
<keyword evidence="7" id="KW-0808">Transferase</keyword>
<dbReference type="GO" id="GO:0003700">
    <property type="term" value="F:DNA-binding transcription factor activity"/>
    <property type="evidence" value="ECO:0007669"/>
    <property type="project" value="InterPro"/>
</dbReference>
<evidence type="ECO:0000313" key="7">
    <source>
        <dbReference type="EMBL" id="RJF98918.1"/>
    </source>
</evidence>
<dbReference type="Pfam" id="PF00155">
    <property type="entry name" value="Aminotran_1_2"/>
    <property type="match status" value="1"/>
</dbReference>
<dbReference type="CDD" id="cd07377">
    <property type="entry name" value="WHTH_GntR"/>
    <property type="match status" value="1"/>
</dbReference>
<evidence type="ECO:0000256" key="2">
    <source>
        <dbReference type="ARBA" id="ARBA00022898"/>
    </source>
</evidence>
<keyword evidence="3" id="KW-0805">Transcription regulation</keyword>
<protein>
    <submittedName>
        <fullName evidence="7">PLP-dependent aminotransferase family protein</fullName>
    </submittedName>
</protein>
<dbReference type="CDD" id="cd00609">
    <property type="entry name" value="AAT_like"/>
    <property type="match status" value="1"/>
</dbReference>
<dbReference type="AlphaFoldDB" id="A0A3A3FWD1"/>
<dbReference type="InterPro" id="IPR036390">
    <property type="entry name" value="WH_DNA-bd_sf"/>
</dbReference>
<keyword evidence="5" id="KW-0804">Transcription</keyword>
<dbReference type="PANTHER" id="PTHR46577:SF1">
    <property type="entry name" value="HTH-TYPE TRANSCRIPTIONAL REGULATORY PROTEIN GABR"/>
    <property type="match status" value="1"/>
</dbReference>
<dbReference type="Gene3D" id="3.40.640.10">
    <property type="entry name" value="Type I PLP-dependent aspartate aminotransferase-like (Major domain)"/>
    <property type="match status" value="1"/>
</dbReference>
<reference evidence="8" key="1">
    <citation type="submission" date="2018-09" db="EMBL/GenBank/DDBJ databases">
        <authorList>
            <person name="Zhu H."/>
        </authorList>
    </citation>
    <scope>NUCLEOTIDE SEQUENCE [LARGE SCALE GENOMIC DNA]</scope>
    <source>
        <strain evidence="8">K1R23-30</strain>
    </source>
</reference>
<evidence type="ECO:0000259" key="6">
    <source>
        <dbReference type="PROSITE" id="PS50949"/>
    </source>
</evidence>
<dbReference type="GO" id="GO:0008483">
    <property type="term" value="F:transaminase activity"/>
    <property type="evidence" value="ECO:0007669"/>
    <property type="project" value="UniProtKB-KW"/>
</dbReference>
<feature type="domain" description="HTH gntR-type" evidence="6">
    <location>
        <begin position="18"/>
        <end position="86"/>
    </location>
</feature>
<evidence type="ECO:0000256" key="3">
    <source>
        <dbReference type="ARBA" id="ARBA00023015"/>
    </source>
</evidence>
<dbReference type="PANTHER" id="PTHR46577">
    <property type="entry name" value="HTH-TYPE TRANSCRIPTIONAL REGULATORY PROTEIN GABR"/>
    <property type="match status" value="1"/>
</dbReference>
<dbReference type="SUPFAM" id="SSF53383">
    <property type="entry name" value="PLP-dependent transferases"/>
    <property type="match status" value="1"/>
</dbReference>
<evidence type="ECO:0000313" key="8">
    <source>
        <dbReference type="Proteomes" id="UP000265955"/>
    </source>
</evidence>
<evidence type="ECO:0000256" key="4">
    <source>
        <dbReference type="ARBA" id="ARBA00023125"/>
    </source>
</evidence>
<dbReference type="PROSITE" id="PS50949">
    <property type="entry name" value="HTH_GNTR"/>
    <property type="match status" value="1"/>
</dbReference>
<dbReference type="GO" id="GO:0003677">
    <property type="term" value="F:DNA binding"/>
    <property type="evidence" value="ECO:0007669"/>
    <property type="project" value="UniProtKB-KW"/>
</dbReference>
<keyword evidence="2" id="KW-0663">Pyridoxal phosphate</keyword>
<dbReference type="InterPro" id="IPR004839">
    <property type="entry name" value="Aminotransferase_I/II_large"/>
</dbReference>
<dbReference type="InterPro" id="IPR015424">
    <property type="entry name" value="PyrdxlP-dep_Trfase"/>
</dbReference>
<comment type="caution">
    <text evidence="7">The sequence shown here is derived from an EMBL/GenBank/DDBJ whole genome shotgun (WGS) entry which is preliminary data.</text>
</comment>
<organism evidence="7 8">
    <name type="scientific">Noviherbaspirillum saxi</name>
    <dbReference type="NCBI Taxonomy" id="2320863"/>
    <lineage>
        <taxon>Bacteria</taxon>
        <taxon>Pseudomonadati</taxon>
        <taxon>Pseudomonadota</taxon>
        <taxon>Betaproteobacteria</taxon>
        <taxon>Burkholderiales</taxon>
        <taxon>Oxalobacteraceae</taxon>
        <taxon>Noviherbaspirillum</taxon>
    </lineage>
</organism>
<dbReference type="SUPFAM" id="SSF46785">
    <property type="entry name" value="Winged helix' DNA-binding domain"/>
    <property type="match status" value="1"/>
</dbReference>